<dbReference type="SUPFAM" id="SSF53850">
    <property type="entry name" value="Periplasmic binding protein-like II"/>
    <property type="match status" value="1"/>
</dbReference>
<dbReference type="GO" id="GO:0005886">
    <property type="term" value="C:plasma membrane"/>
    <property type="evidence" value="ECO:0007669"/>
    <property type="project" value="UniProtKB-SubCell"/>
</dbReference>
<dbReference type="EMBL" id="QBKT01000009">
    <property type="protein sequence ID" value="PTX59529.1"/>
    <property type="molecule type" value="Genomic_DNA"/>
</dbReference>
<feature type="transmembrane region" description="Helical" evidence="6">
    <location>
        <begin position="303"/>
        <end position="321"/>
    </location>
</feature>
<protein>
    <submittedName>
        <fullName evidence="8">ABC-2 type transport system permease protein</fullName>
    </submittedName>
</protein>
<feature type="domain" description="ABC-2 type transporter transmembrane" evidence="7">
    <location>
        <begin position="19"/>
        <end position="415"/>
    </location>
</feature>
<reference evidence="8 9" key="1">
    <citation type="submission" date="2018-04" db="EMBL/GenBank/DDBJ databases">
        <title>Genomic Encyclopedia of Archaeal and Bacterial Type Strains, Phase II (KMG-II): from individual species to whole genera.</title>
        <authorList>
            <person name="Goeker M."/>
        </authorList>
    </citation>
    <scope>NUCLEOTIDE SEQUENCE [LARGE SCALE GENOMIC DNA]</scope>
    <source>
        <strain evidence="8 9">DSM 25731</strain>
    </source>
</reference>
<dbReference type="PANTHER" id="PTHR30294:SF29">
    <property type="entry name" value="MULTIDRUG ABC TRANSPORTER PERMEASE YBHS-RELATED"/>
    <property type="match status" value="1"/>
</dbReference>
<name>A0A2T6BTZ0_9FLAO</name>
<feature type="transmembrane region" description="Helical" evidence="6">
    <location>
        <begin position="368"/>
        <end position="387"/>
    </location>
</feature>
<dbReference type="Pfam" id="PF12698">
    <property type="entry name" value="ABC2_membrane_3"/>
    <property type="match status" value="1"/>
</dbReference>
<keyword evidence="4 6" id="KW-1133">Transmembrane helix</keyword>
<comment type="caution">
    <text evidence="8">The sequence shown here is derived from an EMBL/GenBank/DDBJ whole genome shotgun (WGS) entry which is preliminary data.</text>
</comment>
<evidence type="ECO:0000259" key="7">
    <source>
        <dbReference type="Pfam" id="PF12698"/>
    </source>
</evidence>
<dbReference type="InterPro" id="IPR013525">
    <property type="entry name" value="ABC2_TM"/>
</dbReference>
<organism evidence="8 9">
    <name type="scientific">Kordia periserrulae</name>
    <dbReference type="NCBI Taxonomy" id="701523"/>
    <lineage>
        <taxon>Bacteria</taxon>
        <taxon>Pseudomonadati</taxon>
        <taxon>Bacteroidota</taxon>
        <taxon>Flavobacteriia</taxon>
        <taxon>Flavobacteriales</taxon>
        <taxon>Flavobacteriaceae</taxon>
        <taxon>Kordia</taxon>
    </lineage>
</organism>
<dbReference type="GO" id="GO:0140359">
    <property type="term" value="F:ABC-type transporter activity"/>
    <property type="evidence" value="ECO:0007669"/>
    <property type="project" value="InterPro"/>
</dbReference>
<accession>A0A2T6BTZ0</accession>
<keyword evidence="9" id="KW-1185">Reference proteome</keyword>
<evidence type="ECO:0000256" key="2">
    <source>
        <dbReference type="ARBA" id="ARBA00022475"/>
    </source>
</evidence>
<feature type="transmembrane region" description="Helical" evidence="6">
    <location>
        <begin position="21"/>
        <end position="42"/>
    </location>
</feature>
<sequence length="440" mass="49741">MNHLPLIIQREYLTKVRNKSFIIMTFLSPLIFIGLISLVVYLTQLNKNQERTISILDETGKISEVFLTENAQKDEMTTYKLLTGITLEEAKKQVQETEEYGLLHIRQMASTEEIARQIKFYSEDSPSQKIISKLEAILSRKLTQETLLQNNVDIDVVKNSKMNVSIGQETFTGERTSKFINYSKLGFGFAAGYLLFMFIIIYGNMIMRSVIEEKTNRIIEIIISSVKPIQLLMGKIIGTSLAGITQFLMWIVFGGILLVIISFVFGIDLIGSQAAEQQALLAQQGADVNFQVQITELINSLPIVNLLAAFFIFFIGGYLLYSSLYAAIGAAVDNETDTQQFMMPILMPLILAVYVGGFTVLDDPHGTVATVFSYIPFTSPVVMLMRIPFGVPIWEQLISILLLYVTFVGTVWFASKIYRVGILMYGKKPSYKEIFKWLKY</sequence>
<dbReference type="AlphaFoldDB" id="A0A2T6BTZ0"/>
<evidence type="ECO:0000256" key="4">
    <source>
        <dbReference type="ARBA" id="ARBA00022989"/>
    </source>
</evidence>
<evidence type="ECO:0000313" key="9">
    <source>
        <dbReference type="Proteomes" id="UP000244090"/>
    </source>
</evidence>
<dbReference type="InterPro" id="IPR051449">
    <property type="entry name" value="ABC-2_transporter_component"/>
</dbReference>
<gene>
    <name evidence="8" type="ORF">C8N46_109118</name>
</gene>
<evidence type="ECO:0000313" key="8">
    <source>
        <dbReference type="EMBL" id="PTX59529.1"/>
    </source>
</evidence>
<keyword evidence="2" id="KW-1003">Cell membrane</keyword>
<keyword evidence="5 6" id="KW-0472">Membrane</keyword>
<keyword evidence="3 6" id="KW-0812">Transmembrane</keyword>
<dbReference type="PANTHER" id="PTHR30294">
    <property type="entry name" value="MEMBRANE COMPONENT OF ABC TRANSPORTER YHHJ-RELATED"/>
    <property type="match status" value="1"/>
</dbReference>
<feature type="transmembrane region" description="Helical" evidence="6">
    <location>
        <begin position="341"/>
        <end position="361"/>
    </location>
</feature>
<evidence type="ECO:0000256" key="1">
    <source>
        <dbReference type="ARBA" id="ARBA00004651"/>
    </source>
</evidence>
<comment type="subcellular location">
    <subcellularLocation>
        <location evidence="1">Cell membrane</location>
        <topology evidence="1">Multi-pass membrane protein</topology>
    </subcellularLocation>
</comment>
<dbReference type="RefSeq" id="WP_170110097.1">
    <property type="nucleotide sequence ID" value="NZ_QBKT01000009.1"/>
</dbReference>
<evidence type="ECO:0000256" key="5">
    <source>
        <dbReference type="ARBA" id="ARBA00023136"/>
    </source>
</evidence>
<feature type="transmembrane region" description="Helical" evidence="6">
    <location>
        <begin position="247"/>
        <end position="270"/>
    </location>
</feature>
<evidence type="ECO:0000256" key="6">
    <source>
        <dbReference type="SAM" id="Phobius"/>
    </source>
</evidence>
<dbReference type="Gene3D" id="3.40.190.10">
    <property type="entry name" value="Periplasmic binding protein-like II"/>
    <property type="match status" value="1"/>
</dbReference>
<feature type="transmembrane region" description="Helical" evidence="6">
    <location>
        <begin position="185"/>
        <end position="206"/>
    </location>
</feature>
<proteinExistence type="predicted"/>
<feature type="transmembrane region" description="Helical" evidence="6">
    <location>
        <begin position="393"/>
        <end position="414"/>
    </location>
</feature>
<evidence type="ECO:0000256" key="3">
    <source>
        <dbReference type="ARBA" id="ARBA00022692"/>
    </source>
</evidence>
<dbReference type="Proteomes" id="UP000244090">
    <property type="component" value="Unassembled WGS sequence"/>
</dbReference>